<dbReference type="InterPro" id="IPR050836">
    <property type="entry name" value="SDS22/Internalin_LRR"/>
</dbReference>
<evidence type="ECO:0000313" key="5">
    <source>
        <dbReference type="Proteomes" id="UP001295684"/>
    </source>
</evidence>
<gene>
    <name evidence="4" type="ORF">ECRASSUSDP1_LOCUS128</name>
</gene>
<evidence type="ECO:0000256" key="3">
    <source>
        <dbReference type="SAM" id="MobiDB-lite"/>
    </source>
</evidence>
<evidence type="ECO:0000313" key="4">
    <source>
        <dbReference type="EMBL" id="CAI2358845.1"/>
    </source>
</evidence>
<dbReference type="Gene3D" id="3.80.10.10">
    <property type="entry name" value="Ribonuclease Inhibitor"/>
    <property type="match status" value="2"/>
</dbReference>
<keyword evidence="5" id="KW-1185">Reference proteome</keyword>
<organism evidence="4 5">
    <name type="scientific">Euplotes crassus</name>
    <dbReference type="NCBI Taxonomy" id="5936"/>
    <lineage>
        <taxon>Eukaryota</taxon>
        <taxon>Sar</taxon>
        <taxon>Alveolata</taxon>
        <taxon>Ciliophora</taxon>
        <taxon>Intramacronucleata</taxon>
        <taxon>Spirotrichea</taxon>
        <taxon>Hypotrichia</taxon>
        <taxon>Euplotida</taxon>
        <taxon>Euplotidae</taxon>
        <taxon>Moneuplotes</taxon>
    </lineage>
</organism>
<dbReference type="PANTHER" id="PTHR46652">
    <property type="entry name" value="LEUCINE-RICH REPEAT AND IQ DOMAIN-CONTAINING PROTEIN 1-RELATED"/>
    <property type="match status" value="1"/>
</dbReference>
<dbReference type="PANTHER" id="PTHR46652:SF3">
    <property type="entry name" value="LEUCINE-RICH REPEAT-CONTAINING PROTEIN 9"/>
    <property type="match status" value="1"/>
</dbReference>
<name>A0AAD1X610_EUPCR</name>
<reference evidence="4" key="1">
    <citation type="submission" date="2023-07" db="EMBL/GenBank/DDBJ databases">
        <authorList>
            <consortium name="AG Swart"/>
            <person name="Singh M."/>
            <person name="Singh A."/>
            <person name="Seah K."/>
            <person name="Emmerich C."/>
        </authorList>
    </citation>
    <scope>NUCLEOTIDE SEQUENCE</scope>
    <source>
        <strain evidence="4">DP1</strain>
    </source>
</reference>
<dbReference type="Proteomes" id="UP001295684">
    <property type="component" value="Unassembled WGS sequence"/>
</dbReference>
<dbReference type="PROSITE" id="PS51450">
    <property type="entry name" value="LRR"/>
    <property type="match status" value="3"/>
</dbReference>
<dbReference type="InterPro" id="IPR032675">
    <property type="entry name" value="LRR_dom_sf"/>
</dbReference>
<protein>
    <submittedName>
        <fullName evidence="4">Uncharacterized protein</fullName>
    </submittedName>
</protein>
<evidence type="ECO:0000256" key="1">
    <source>
        <dbReference type="ARBA" id="ARBA00022614"/>
    </source>
</evidence>
<dbReference type="EMBL" id="CAMPGE010000122">
    <property type="protein sequence ID" value="CAI2358845.1"/>
    <property type="molecule type" value="Genomic_DNA"/>
</dbReference>
<dbReference type="AlphaFoldDB" id="A0AAD1X610"/>
<dbReference type="InterPro" id="IPR001611">
    <property type="entry name" value="Leu-rich_rpt"/>
</dbReference>
<feature type="region of interest" description="Disordered" evidence="3">
    <location>
        <begin position="556"/>
        <end position="626"/>
    </location>
</feature>
<feature type="compositionally biased region" description="Basic and acidic residues" evidence="3">
    <location>
        <begin position="47"/>
        <end position="75"/>
    </location>
</feature>
<dbReference type="SMART" id="SM00365">
    <property type="entry name" value="LRR_SD22"/>
    <property type="match status" value="4"/>
</dbReference>
<feature type="compositionally biased region" description="Polar residues" evidence="3">
    <location>
        <begin position="564"/>
        <end position="577"/>
    </location>
</feature>
<sequence>MNKSIQDQLQNIMELTKNEIPDSSLNKDLDLDMKSEISNFFDSGAAPKKDPTLSDEEKKAEEIKERMAKKEKVQKDVQAFLNSLPENVEKPEVTSMKNPQKPPKPKKTDETSDKEEEEKITSRKLTKKYLMKKCNTHDFGSVEELSLRHEKIVSMKGIDSFVSLTTLNLDHNKITQIQSLRHLRVLEYLSLRNNQIDSLRGLEGMVELRYANFSMNKITTIREDDFKQCKGITELDLADNPIRSFEGLCYLKDLDTLDVSRNKNIKDLLLLPDLEYLSKLKAENCDIKNIKFIHSKFPSLNIVNLKSNDIRLYEHIQDIKKIEYLAEIDIRFNPIAKTAAIQDRVVADVPDLEVFNQIELLEPGYKFKVMNQEIRKYLEDTKETVEQQQEGIIDEAFSNIKDKNGEKMDPDKLTKKFEEVEENQMKNEAEMIRAQLSISANLQPLMRDKNNLKELEEATNDILITESVEYSKKLKKDYSEIRSSFRNVMNHLRFDEFGTFDRLKSTQNQDLKDPYLEMQEEILKINQEQKKKGFITSYSEANDSGDEEQLVEEIPLKNTDKLNKSASKPSQKRSVSIRSKKSLPFRSSAGFNKKNQKPDLTGKSTSKLMRAGSARKRKLPPTGKNKEELNQLRELKIDEEKDKILSEFNKIVSKTSTDFKKPKFPNSSRKKVLQPIKSYGKSSSVINDSEAGVTALKNITKYTKPSMLAAQNEAIASILSNKN</sequence>
<dbReference type="SUPFAM" id="SSF52058">
    <property type="entry name" value="L domain-like"/>
    <property type="match status" value="1"/>
</dbReference>
<proteinExistence type="predicted"/>
<comment type="caution">
    <text evidence="4">The sequence shown here is derived from an EMBL/GenBank/DDBJ whole genome shotgun (WGS) entry which is preliminary data.</text>
</comment>
<accession>A0AAD1X610</accession>
<evidence type="ECO:0000256" key="2">
    <source>
        <dbReference type="ARBA" id="ARBA00022737"/>
    </source>
</evidence>
<feature type="region of interest" description="Disordered" evidence="3">
    <location>
        <begin position="38"/>
        <end position="120"/>
    </location>
</feature>
<keyword evidence="1" id="KW-0433">Leucine-rich repeat</keyword>
<keyword evidence="2" id="KW-0677">Repeat</keyword>
<feature type="compositionally biased region" description="Basic and acidic residues" evidence="3">
    <location>
        <begin position="106"/>
        <end position="120"/>
    </location>
</feature>